<name>A0AAE0DHI7_9LECA</name>
<sequence>MASLPPPPPGIDLKANQGPRVISSGIALIVLPTIFVILRFVSRWIAQAGFWWDDLLVVLSLLLSYGPNASMMQCSHKGPTIFSKKSAQATSSSGSSRMVWPTRNHGEDLVGGFTRLEEGRQPRDQSQDRWGHDVNVRGGKKNRAANGEEDISMEELNPSDTRIRVKNEVTVTSTAWDYKDKVF</sequence>
<accession>A0AAE0DHI7</accession>
<gene>
    <name evidence="3" type="ORF">OEA41_010238</name>
</gene>
<proteinExistence type="predicted"/>
<evidence type="ECO:0000256" key="2">
    <source>
        <dbReference type="SAM" id="Phobius"/>
    </source>
</evidence>
<protein>
    <submittedName>
        <fullName evidence="3">Uncharacterized protein</fullName>
    </submittedName>
</protein>
<feature type="region of interest" description="Disordered" evidence="1">
    <location>
        <begin position="118"/>
        <end position="149"/>
    </location>
</feature>
<keyword evidence="2" id="KW-0812">Transmembrane</keyword>
<evidence type="ECO:0000313" key="3">
    <source>
        <dbReference type="EMBL" id="KAK3167113.1"/>
    </source>
</evidence>
<feature type="transmembrane region" description="Helical" evidence="2">
    <location>
        <begin position="20"/>
        <end position="38"/>
    </location>
</feature>
<dbReference type="Proteomes" id="UP001276659">
    <property type="component" value="Unassembled WGS sequence"/>
</dbReference>
<organism evidence="3 4">
    <name type="scientific">Lepraria neglecta</name>
    <dbReference type="NCBI Taxonomy" id="209136"/>
    <lineage>
        <taxon>Eukaryota</taxon>
        <taxon>Fungi</taxon>
        <taxon>Dikarya</taxon>
        <taxon>Ascomycota</taxon>
        <taxon>Pezizomycotina</taxon>
        <taxon>Lecanoromycetes</taxon>
        <taxon>OSLEUM clade</taxon>
        <taxon>Lecanoromycetidae</taxon>
        <taxon>Lecanorales</taxon>
        <taxon>Lecanorineae</taxon>
        <taxon>Stereocaulaceae</taxon>
        <taxon>Lepraria</taxon>
    </lineage>
</organism>
<evidence type="ECO:0000313" key="4">
    <source>
        <dbReference type="Proteomes" id="UP001276659"/>
    </source>
</evidence>
<dbReference type="EMBL" id="JASNWA010000011">
    <property type="protein sequence ID" value="KAK3167113.1"/>
    <property type="molecule type" value="Genomic_DNA"/>
</dbReference>
<evidence type="ECO:0000256" key="1">
    <source>
        <dbReference type="SAM" id="MobiDB-lite"/>
    </source>
</evidence>
<keyword evidence="4" id="KW-1185">Reference proteome</keyword>
<keyword evidence="2" id="KW-1133">Transmembrane helix</keyword>
<reference evidence="3" key="1">
    <citation type="submission" date="2022-11" db="EMBL/GenBank/DDBJ databases">
        <title>Chromosomal genome sequence assembly and mating type (MAT) locus characterization of the leprose asexual lichenized fungus Lepraria neglecta (Nyl.) Erichsen.</title>
        <authorList>
            <person name="Allen J.L."/>
            <person name="Pfeffer B."/>
        </authorList>
    </citation>
    <scope>NUCLEOTIDE SEQUENCE</scope>
    <source>
        <strain evidence="3">Allen 5258</strain>
    </source>
</reference>
<comment type="caution">
    <text evidence="3">The sequence shown here is derived from an EMBL/GenBank/DDBJ whole genome shotgun (WGS) entry which is preliminary data.</text>
</comment>
<feature type="compositionally biased region" description="Basic and acidic residues" evidence="1">
    <location>
        <begin position="118"/>
        <end position="135"/>
    </location>
</feature>
<keyword evidence="2" id="KW-0472">Membrane</keyword>
<dbReference type="AlphaFoldDB" id="A0AAE0DHI7"/>